<dbReference type="KEGG" id="spai:FPZ24_14610"/>
<sequence>MRTLALLALAPLAACSGSGDAKTAAASGVNGSKTFAISGFSAVDSTGPDDVDVRVGSGFSIRAEGDTGIMQRLEIVKNGDTLEIRRKSNSGFSWGSSERGHLKIYVTMPRITAASTTGSGDMAIDHVEGDTFKVDATGSGDLAIASMNVQRADFSLTGSGSVSTSGSAKTGSFSIQGSGDIDAPKLTLTQAEVSVMGSGGVTAAVNGPAKVDVMGSGDVTLTGGAKCTSSKMGSGDITCS</sequence>
<dbReference type="AlphaFoldDB" id="A0A5B8LKU7"/>
<evidence type="ECO:0000256" key="1">
    <source>
        <dbReference type="SAM" id="SignalP"/>
    </source>
</evidence>
<dbReference type="Gene3D" id="2.160.20.120">
    <property type="match status" value="1"/>
</dbReference>
<feature type="domain" description="Putative auto-transporter adhesin head GIN" evidence="2">
    <location>
        <begin position="40"/>
        <end position="224"/>
    </location>
</feature>
<keyword evidence="4" id="KW-1185">Reference proteome</keyword>
<protein>
    <submittedName>
        <fullName evidence="3">DUF2807 domain-containing protein</fullName>
    </submittedName>
</protein>
<evidence type="ECO:0000313" key="4">
    <source>
        <dbReference type="Proteomes" id="UP000315673"/>
    </source>
</evidence>
<gene>
    <name evidence="3" type="ORF">FPZ24_14610</name>
</gene>
<dbReference type="EMBL" id="CP042306">
    <property type="protein sequence ID" value="QDZ08549.1"/>
    <property type="molecule type" value="Genomic_DNA"/>
</dbReference>
<name>A0A5B8LKU7_9SPHN</name>
<evidence type="ECO:0000313" key="3">
    <source>
        <dbReference type="EMBL" id="QDZ08549.1"/>
    </source>
</evidence>
<feature type="chain" id="PRO_5022861694" evidence="1">
    <location>
        <begin position="22"/>
        <end position="240"/>
    </location>
</feature>
<dbReference type="RefSeq" id="WP_146573186.1">
    <property type="nucleotide sequence ID" value="NZ_CP042306.1"/>
</dbReference>
<feature type="signal peptide" evidence="1">
    <location>
        <begin position="1"/>
        <end position="21"/>
    </location>
</feature>
<dbReference type="Proteomes" id="UP000315673">
    <property type="component" value="Chromosome"/>
</dbReference>
<dbReference type="InterPro" id="IPR021255">
    <property type="entry name" value="DUF2807"/>
</dbReference>
<dbReference type="Pfam" id="PF10988">
    <property type="entry name" value="DUF2807"/>
    <property type="match status" value="1"/>
</dbReference>
<organism evidence="3 4">
    <name type="scientific">Sphingomonas panacisoli</name>
    <dbReference type="NCBI Taxonomy" id="1813879"/>
    <lineage>
        <taxon>Bacteria</taxon>
        <taxon>Pseudomonadati</taxon>
        <taxon>Pseudomonadota</taxon>
        <taxon>Alphaproteobacteria</taxon>
        <taxon>Sphingomonadales</taxon>
        <taxon>Sphingomonadaceae</taxon>
        <taxon>Sphingomonas</taxon>
    </lineage>
</organism>
<reference evidence="3 4" key="1">
    <citation type="submission" date="2019-07" db="EMBL/GenBank/DDBJ databases">
        <title>Full genome sequence of Sphingomonas sp. 4R-6-7(HKS19).</title>
        <authorList>
            <person name="Im W.-T."/>
        </authorList>
    </citation>
    <scope>NUCLEOTIDE SEQUENCE [LARGE SCALE GENOMIC DNA]</scope>
    <source>
        <strain evidence="3 4">HKS19</strain>
    </source>
</reference>
<accession>A0A5B8LKU7</accession>
<evidence type="ECO:0000259" key="2">
    <source>
        <dbReference type="Pfam" id="PF10988"/>
    </source>
</evidence>
<dbReference type="OrthoDB" id="7841570at2"/>
<keyword evidence="1" id="KW-0732">Signal</keyword>
<proteinExistence type="predicted"/>